<evidence type="ECO:0000256" key="1">
    <source>
        <dbReference type="ARBA" id="ARBA00022490"/>
    </source>
</evidence>
<organism evidence="10 11">
    <name type="scientific">Rhodopila globiformis</name>
    <name type="common">Rhodopseudomonas globiformis</name>
    <dbReference type="NCBI Taxonomy" id="1071"/>
    <lineage>
        <taxon>Bacteria</taxon>
        <taxon>Pseudomonadati</taxon>
        <taxon>Pseudomonadota</taxon>
        <taxon>Alphaproteobacteria</taxon>
        <taxon>Acetobacterales</taxon>
        <taxon>Acetobacteraceae</taxon>
        <taxon>Rhodopila</taxon>
    </lineage>
</organism>
<keyword evidence="11" id="KW-1185">Reference proteome</keyword>
<dbReference type="PROSITE" id="PS50122">
    <property type="entry name" value="CHEB"/>
    <property type="match status" value="1"/>
</dbReference>
<dbReference type="SUPFAM" id="SSF52172">
    <property type="entry name" value="CheY-like"/>
    <property type="match status" value="1"/>
</dbReference>
<dbReference type="NCBIfam" id="NF001965">
    <property type="entry name" value="PRK00742.1"/>
    <property type="match status" value="1"/>
</dbReference>
<dbReference type="GO" id="GO:0000156">
    <property type="term" value="F:phosphorelay response regulator activity"/>
    <property type="evidence" value="ECO:0007669"/>
    <property type="project" value="InterPro"/>
</dbReference>
<keyword evidence="5 7" id="KW-0597">Phosphoprotein</keyword>
<gene>
    <name evidence="5" type="primary">cheB</name>
    <name evidence="10" type="ORF">CCS01_14445</name>
</gene>
<feature type="active site" evidence="5 6">
    <location>
        <position position="178"/>
    </location>
</feature>
<dbReference type="GO" id="GO:0050568">
    <property type="term" value="F:protein-glutamine glutaminase activity"/>
    <property type="evidence" value="ECO:0007669"/>
    <property type="project" value="UniProtKB-UniRule"/>
</dbReference>
<comment type="subcellular location">
    <subcellularLocation>
        <location evidence="5">Cytoplasm</location>
    </subcellularLocation>
</comment>
<dbReference type="GO" id="GO:0008984">
    <property type="term" value="F:protein-glutamate methylesterase activity"/>
    <property type="evidence" value="ECO:0007669"/>
    <property type="project" value="UniProtKB-UniRule"/>
</dbReference>
<accession>A0A2S6NFM2</accession>
<comment type="caution">
    <text evidence="10">The sequence shown here is derived from an EMBL/GenBank/DDBJ whole genome shotgun (WGS) entry which is preliminary data.</text>
</comment>
<comment type="similarity">
    <text evidence="5">Belongs to the CheB family.</text>
</comment>
<keyword evidence="2 5" id="KW-0145">Chemotaxis</keyword>
<evidence type="ECO:0000256" key="7">
    <source>
        <dbReference type="PROSITE-ProRule" id="PRU00169"/>
    </source>
</evidence>
<comment type="PTM">
    <text evidence="5">Phosphorylated by CheA. Phosphorylation of the N-terminal regulatory domain activates the methylesterase activity.</text>
</comment>
<dbReference type="GO" id="GO:0006935">
    <property type="term" value="P:chemotaxis"/>
    <property type="evidence" value="ECO:0007669"/>
    <property type="project" value="UniProtKB-UniRule"/>
</dbReference>
<dbReference type="EMBL" id="NHRY01000147">
    <property type="protein sequence ID" value="PPQ33403.1"/>
    <property type="molecule type" value="Genomic_DNA"/>
</dbReference>
<evidence type="ECO:0000259" key="8">
    <source>
        <dbReference type="PROSITE" id="PS50110"/>
    </source>
</evidence>
<dbReference type="InterPro" id="IPR000673">
    <property type="entry name" value="Sig_transdc_resp-reg_Me-estase"/>
</dbReference>
<evidence type="ECO:0000313" key="10">
    <source>
        <dbReference type="EMBL" id="PPQ33403.1"/>
    </source>
</evidence>
<dbReference type="HAMAP" id="MF_00099">
    <property type="entry name" value="CheB_chemtxs"/>
    <property type="match status" value="1"/>
</dbReference>
<dbReference type="InterPro" id="IPR011006">
    <property type="entry name" value="CheY-like_superfamily"/>
</dbReference>
<feature type="domain" description="CheB-type methylesterase" evidence="9">
    <location>
        <begin position="166"/>
        <end position="358"/>
    </location>
</feature>
<sequence>MPIRVLVVDDSALMRQLLSEVLGRLPDIEVAGTASDPYVAREKIKALHPDVLTLDLEMPRMDGLTFLERLMALHPMPVVVLSSFSSRAADTALQALRLGAVDCVAKPGGDIRNGLAALQADLAAKIRSAAAARIGLAPERRPRPTALPRQPVSVAATGASTAVAATGASNVIIAIGASTGGVEALHAVLTALPPDMPPILVTQHMPAGFTTSFARRLNDECALSVTEAKDRQPVRPGHVYLANGAFHLELVRSGLELACRLHDGPPVGGHRPSVDVLFRSVARAAGSRAVGVILTGMGRDGADGLLAMRRAGARTIGQDEASCIVYGMPCAARAAGAVELELPLQRIPQGIVDAASALVEAVP</sequence>
<feature type="active site" evidence="5 6">
    <location>
        <position position="204"/>
    </location>
</feature>
<feature type="modified residue" description="4-aspartylphosphate" evidence="5 7">
    <location>
        <position position="55"/>
    </location>
</feature>
<evidence type="ECO:0000313" key="11">
    <source>
        <dbReference type="Proteomes" id="UP000239724"/>
    </source>
</evidence>
<dbReference type="CDD" id="cd16432">
    <property type="entry name" value="CheB_Rec"/>
    <property type="match status" value="1"/>
</dbReference>
<comment type="function">
    <text evidence="5">Involved in chemotaxis. Part of a chemotaxis signal transduction system that modulates chemotaxis in response to various stimuli. Catalyzes the demethylation of specific methylglutamate residues introduced into the chemoreceptors (methyl-accepting chemotaxis proteins or MCP) by CheR. Also mediates the irreversible deamidation of specific glutamine residues to glutamic acid.</text>
</comment>
<dbReference type="PROSITE" id="PS50110">
    <property type="entry name" value="RESPONSE_REGULATORY"/>
    <property type="match status" value="1"/>
</dbReference>
<dbReference type="Gene3D" id="3.40.50.180">
    <property type="entry name" value="Methylesterase CheB, C-terminal domain"/>
    <property type="match status" value="1"/>
</dbReference>
<feature type="domain" description="Response regulatory" evidence="8">
    <location>
        <begin position="4"/>
        <end position="121"/>
    </location>
</feature>
<evidence type="ECO:0000256" key="3">
    <source>
        <dbReference type="ARBA" id="ARBA00022801"/>
    </source>
</evidence>
<dbReference type="GO" id="GO:0005737">
    <property type="term" value="C:cytoplasm"/>
    <property type="evidence" value="ECO:0007669"/>
    <property type="project" value="UniProtKB-SubCell"/>
</dbReference>
<dbReference type="OrthoDB" id="9793421at2"/>
<dbReference type="AlphaFoldDB" id="A0A2S6NFM2"/>
<comment type="catalytic activity">
    <reaction evidence="5">
        <text>L-glutaminyl-[protein] + H2O = L-glutamyl-[protein] + NH4(+)</text>
        <dbReference type="Rhea" id="RHEA:16441"/>
        <dbReference type="Rhea" id="RHEA-COMP:10207"/>
        <dbReference type="Rhea" id="RHEA-COMP:10208"/>
        <dbReference type="ChEBI" id="CHEBI:15377"/>
        <dbReference type="ChEBI" id="CHEBI:28938"/>
        <dbReference type="ChEBI" id="CHEBI:29973"/>
        <dbReference type="ChEBI" id="CHEBI:30011"/>
        <dbReference type="EC" id="3.5.1.44"/>
    </reaction>
</comment>
<evidence type="ECO:0000256" key="2">
    <source>
        <dbReference type="ARBA" id="ARBA00022500"/>
    </source>
</evidence>
<dbReference type="SMART" id="SM00448">
    <property type="entry name" value="REC"/>
    <property type="match status" value="1"/>
</dbReference>
<dbReference type="InterPro" id="IPR008248">
    <property type="entry name" value="CheB-like"/>
</dbReference>
<dbReference type="RefSeq" id="WP_104519550.1">
    <property type="nucleotide sequence ID" value="NZ_NHRY01000147.1"/>
</dbReference>
<dbReference type="PIRSF" id="PIRSF000876">
    <property type="entry name" value="RR_chemtxs_CheB"/>
    <property type="match status" value="1"/>
</dbReference>
<dbReference type="PANTHER" id="PTHR42872">
    <property type="entry name" value="PROTEIN-GLUTAMATE METHYLESTERASE/PROTEIN-GLUTAMINE GLUTAMINASE"/>
    <property type="match status" value="1"/>
</dbReference>
<protein>
    <recommendedName>
        <fullName evidence="5">Protein-glutamate methylesterase/protein-glutamine glutaminase</fullName>
        <ecNumber evidence="5">3.1.1.61</ecNumber>
        <ecNumber evidence="5">3.5.1.44</ecNumber>
    </recommendedName>
</protein>
<comment type="domain">
    <text evidence="5">Contains a C-terminal catalytic domain, and an N-terminal region which modulates catalytic activity.</text>
</comment>
<keyword evidence="3 5" id="KW-0378">Hydrolase</keyword>
<dbReference type="InterPro" id="IPR035909">
    <property type="entry name" value="CheB_C"/>
</dbReference>
<feature type="active site" evidence="5 6">
    <location>
        <position position="300"/>
    </location>
</feature>
<reference evidence="10 11" key="1">
    <citation type="journal article" date="2018" name="Arch. Microbiol.">
        <title>New insights into the metabolic potential of the phototrophic purple bacterium Rhodopila globiformis DSM 161(T) from its draft genome sequence and evidence for a vanadium-dependent nitrogenase.</title>
        <authorList>
            <person name="Imhoff J.F."/>
            <person name="Rahn T."/>
            <person name="Kunzel S."/>
            <person name="Neulinger S.C."/>
        </authorList>
    </citation>
    <scope>NUCLEOTIDE SEQUENCE [LARGE SCALE GENOMIC DNA]</scope>
    <source>
        <strain evidence="10 11">DSM 161</strain>
    </source>
</reference>
<dbReference type="EC" id="3.1.1.61" evidence="5"/>
<dbReference type="Pfam" id="PF00072">
    <property type="entry name" value="Response_reg"/>
    <property type="match status" value="1"/>
</dbReference>
<dbReference type="EC" id="3.5.1.44" evidence="5"/>
<keyword evidence="1 5" id="KW-0963">Cytoplasm</keyword>
<dbReference type="Proteomes" id="UP000239724">
    <property type="component" value="Unassembled WGS sequence"/>
</dbReference>
<comment type="catalytic activity">
    <reaction evidence="4 5">
        <text>[protein]-L-glutamate 5-O-methyl ester + H2O = L-glutamyl-[protein] + methanol + H(+)</text>
        <dbReference type="Rhea" id="RHEA:23236"/>
        <dbReference type="Rhea" id="RHEA-COMP:10208"/>
        <dbReference type="Rhea" id="RHEA-COMP:10311"/>
        <dbReference type="ChEBI" id="CHEBI:15377"/>
        <dbReference type="ChEBI" id="CHEBI:15378"/>
        <dbReference type="ChEBI" id="CHEBI:17790"/>
        <dbReference type="ChEBI" id="CHEBI:29973"/>
        <dbReference type="ChEBI" id="CHEBI:82795"/>
        <dbReference type="EC" id="3.1.1.61"/>
    </reaction>
</comment>
<dbReference type="Pfam" id="PF01339">
    <property type="entry name" value="CheB_methylest"/>
    <property type="match status" value="1"/>
</dbReference>
<dbReference type="InterPro" id="IPR001789">
    <property type="entry name" value="Sig_transdc_resp-reg_receiver"/>
</dbReference>
<evidence type="ECO:0000256" key="5">
    <source>
        <dbReference type="HAMAP-Rule" id="MF_00099"/>
    </source>
</evidence>
<dbReference type="PANTHER" id="PTHR42872:SF6">
    <property type="entry name" value="PROTEIN-GLUTAMATE METHYLESTERASE_PROTEIN-GLUTAMINE GLUTAMINASE"/>
    <property type="match status" value="1"/>
</dbReference>
<dbReference type="CDD" id="cd17541">
    <property type="entry name" value="REC_CheB-like"/>
    <property type="match status" value="1"/>
</dbReference>
<evidence type="ECO:0000256" key="4">
    <source>
        <dbReference type="ARBA" id="ARBA00048267"/>
    </source>
</evidence>
<dbReference type="SUPFAM" id="SSF52738">
    <property type="entry name" value="Methylesterase CheB, C-terminal domain"/>
    <property type="match status" value="1"/>
</dbReference>
<name>A0A2S6NFM2_RHOGL</name>
<dbReference type="NCBIfam" id="NF009206">
    <property type="entry name" value="PRK12555.1"/>
    <property type="match status" value="1"/>
</dbReference>
<proteinExistence type="inferred from homology"/>
<evidence type="ECO:0000259" key="9">
    <source>
        <dbReference type="PROSITE" id="PS50122"/>
    </source>
</evidence>
<dbReference type="Gene3D" id="3.40.50.2300">
    <property type="match status" value="1"/>
</dbReference>
<evidence type="ECO:0000256" key="6">
    <source>
        <dbReference type="PROSITE-ProRule" id="PRU00050"/>
    </source>
</evidence>